<evidence type="ECO:0000256" key="12">
    <source>
        <dbReference type="ARBA" id="ARBA00076160"/>
    </source>
</evidence>
<dbReference type="NCBIfam" id="TIGR00113">
    <property type="entry name" value="queA"/>
    <property type="match status" value="1"/>
</dbReference>
<comment type="catalytic activity">
    <reaction evidence="8">
        <text>7-aminomethyl-7-carbaguanosine(34) in tRNA + S-adenosyl-L-methionine = epoxyqueuosine(34) in tRNA + adenine + L-methionine + 2 H(+)</text>
        <dbReference type="Rhea" id="RHEA:32155"/>
        <dbReference type="Rhea" id="RHEA-COMP:10342"/>
        <dbReference type="Rhea" id="RHEA-COMP:18582"/>
        <dbReference type="ChEBI" id="CHEBI:15378"/>
        <dbReference type="ChEBI" id="CHEBI:16708"/>
        <dbReference type="ChEBI" id="CHEBI:57844"/>
        <dbReference type="ChEBI" id="CHEBI:59789"/>
        <dbReference type="ChEBI" id="CHEBI:82833"/>
        <dbReference type="ChEBI" id="CHEBI:194443"/>
        <dbReference type="EC" id="2.4.99.17"/>
    </reaction>
</comment>
<evidence type="ECO:0000256" key="2">
    <source>
        <dbReference type="ARBA" id="ARBA00004691"/>
    </source>
</evidence>
<evidence type="ECO:0000256" key="4">
    <source>
        <dbReference type="ARBA" id="ARBA00022490"/>
    </source>
</evidence>
<evidence type="ECO:0000313" key="13">
    <source>
        <dbReference type="EMBL" id="KKS53820.1"/>
    </source>
</evidence>
<evidence type="ECO:0000256" key="11">
    <source>
        <dbReference type="ARBA" id="ARBA00069325"/>
    </source>
</evidence>
<evidence type="ECO:0000256" key="10">
    <source>
        <dbReference type="ARBA" id="ARBA00066503"/>
    </source>
</evidence>
<dbReference type="GO" id="GO:0051075">
    <property type="term" value="F:S-adenosylmethionine:tRNA ribosyltransferase-isomerase activity"/>
    <property type="evidence" value="ECO:0007669"/>
    <property type="project" value="UniProtKB-EC"/>
</dbReference>
<dbReference type="PANTHER" id="PTHR30307:SF0">
    <property type="entry name" value="S-ADENOSYLMETHIONINE:TRNA RIBOSYLTRANSFERASE-ISOMERASE"/>
    <property type="match status" value="1"/>
</dbReference>
<evidence type="ECO:0000256" key="8">
    <source>
        <dbReference type="ARBA" id="ARBA00052751"/>
    </source>
</evidence>
<dbReference type="InterPro" id="IPR036100">
    <property type="entry name" value="QueA_sf"/>
</dbReference>
<dbReference type="PANTHER" id="PTHR30307">
    <property type="entry name" value="S-ADENOSYLMETHIONINE:TRNA RIBOSYLTRANSFERASE-ISOMERASE"/>
    <property type="match status" value="1"/>
</dbReference>
<dbReference type="InterPro" id="IPR042119">
    <property type="entry name" value="QueA_dom2"/>
</dbReference>
<gene>
    <name evidence="13" type="ORF">UV20_C0045G0001</name>
</gene>
<protein>
    <recommendedName>
        <fullName evidence="11">S-adenosylmethionine:tRNA ribosyltransferase-isomerase</fullName>
        <ecNumber evidence="10">2.4.99.17</ecNumber>
    </recommendedName>
    <alternativeName>
        <fullName evidence="12">Queuosine biosynthesis protein QueA</fullName>
    </alternativeName>
</protein>
<keyword evidence="5 13" id="KW-0808">Transferase</keyword>
<accession>A0A0G0ZYN4</accession>
<comment type="subunit">
    <text evidence="3">Monomer.</text>
</comment>
<dbReference type="Proteomes" id="UP000034837">
    <property type="component" value="Unassembled WGS sequence"/>
</dbReference>
<dbReference type="EMBL" id="LCDO01000045">
    <property type="protein sequence ID" value="KKS53820.1"/>
    <property type="molecule type" value="Genomic_DNA"/>
</dbReference>
<dbReference type="SUPFAM" id="SSF111337">
    <property type="entry name" value="QueA-like"/>
    <property type="match status" value="1"/>
</dbReference>
<dbReference type="PATRIC" id="fig|1619039.3.peg.1415"/>
<comment type="pathway">
    <text evidence="2">tRNA modification; tRNA-queuosine biosynthesis.</text>
</comment>
<dbReference type="InterPro" id="IPR003699">
    <property type="entry name" value="QueA"/>
</dbReference>
<dbReference type="Gene3D" id="2.40.10.240">
    <property type="entry name" value="QueA-like"/>
    <property type="match status" value="1"/>
</dbReference>
<evidence type="ECO:0000256" key="6">
    <source>
        <dbReference type="ARBA" id="ARBA00022691"/>
    </source>
</evidence>
<comment type="similarity">
    <text evidence="9">Belongs to the QueA family.</text>
</comment>
<name>A0A0G0ZYN4_9BACT</name>
<evidence type="ECO:0000256" key="3">
    <source>
        <dbReference type="ARBA" id="ARBA00011245"/>
    </source>
</evidence>
<dbReference type="NCBIfam" id="NF001140">
    <property type="entry name" value="PRK00147.1"/>
    <property type="match status" value="1"/>
</dbReference>
<keyword evidence="6" id="KW-0949">S-adenosyl-L-methionine</keyword>
<dbReference type="Gene3D" id="3.40.1780.10">
    <property type="entry name" value="QueA-like"/>
    <property type="match status" value="1"/>
</dbReference>
<evidence type="ECO:0000256" key="7">
    <source>
        <dbReference type="ARBA" id="ARBA00022785"/>
    </source>
</evidence>
<dbReference type="GO" id="GO:0008616">
    <property type="term" value="P:tRNA queuosine(34) biosynthetic process"/>
    <property type="evidence" value="ECO:0007669"/>
    <property type="project" value="UniProtKB-KW"/>
</dbReference>
<dbReference type="Pfam" id="PF02547">
    <property type="entry name" value="Queuosine_synth"/>
    <property type="match status" value="1"/>
</dbReference>
<organism evidence="13 14">
    <name type="scientific">Candidatus Magasanikbacteria bacterium GW2011_GWA2_42_32</name>
    <dbReference type="NCBI Taxonomy" id="1619039"/>
    <lineage>
        <taxon>Bacteria</taxon>
        <taxon>Candidatus Magasanikiibacteriota</taxon>
    </lineage>
</organism>
<dbReference type="EC" id="2.4.99.17" evidence="10"/>
<feature type="non-terminal residue" evidence="13">
    <location>
        <position position="1"/>
    </location>
</feature>
<sequence length="304" mass="34020">EHFYDLPKFLKKGDLLVFNDTKVFKARLFGKVNSKKIEIFLLRPIDKFSWQVLAKPGKKLKFDSVVKFGNGLECSLQSKDDDGVMIVKFNQPSAAVIKIANRLGHIPVPPYVETEPKRLAEYQTIYARHSGSVAAPTAGFHLTPQLFKELSKMGVKMAFVTLHVGLGTFRPVKTKKVEDHKMHSEWVNIGSATARAINRAKEDGRRVIAVGTTTARALEGAAGSFGKIKKFSGDINFFITPGFNFKIIDGLITNFHLPKSTLLMLVSAFIGDRELALQIYNQAVKLKYRFFSFGDAMLICPLFF</sequence>
<evidence type="ECO:0000256" key="1">
    <source>
        <dbReference type="ARBA" id="ARBA00004496"/>
    </source>
</evidence>
<proteinExistence type="inferred from homology"/>
<keyword evidence="7" id="KW-0671">Queuosine biosynthesis</keyword>
<comment type="caution">
    <text evidence="13">The sequence shown here is derived from an EMBL/GenBank/DDBJ whole genome shotgun (WGS) entry which is preliminary data.</text>
</comment>
<dbReference type="FunFam" id="3.40.1780.10:FF:000001">
    <property type="entry name" value="S-adenosylmethionine:tRNA ribosyltransferase-isomerase"/>
    <property type="match status" value="1"/>
</dbReference>
<dbReference type="AlphaFoldDB" id="A0A0G0ZYN4"/>
<dbReference type="InterPro" id="IPR042118">
    <property type="entry name" value="QueA_dom1"/>
</dbReference>
<evidence type="ECO:0000256" key="5">
    <source>
        <dbReference type="ARBA" id="ARBA00022679"/>
    </source>
</evidence>
<keyword evidence="4" id="KW-0963">Cytoplasm</keyword>
<evidence type="ECO:0000256" key="9">
    <source>
        <dbReference type="ARBA" id="ARBA00061210"/>
    </source>
</evidence>
<evidence type="ECO:0000313" key="14">
    <source>
        <dbReference type="Proteomes" id="UP000034837"/>
    </source>
</evidence>
<reference evidence="13 14" key="1">
    <citation type="journal article" date="2015" name="Nature">
        <title>rRNA introns, odd ribosomes, and small enigmatic genomes across a large radiation of phyla.</title>
        <authorList>
            <person name="Brown C.T."/>
            <person name="Hug L.A."/>
            <person name="Thomas B.C."/>
            <person name="Sharon I."/>
            <person name="Castelle C.J."/>
            <person name="Singh A."/>
            <person name="Wilkins M.J."/>
            <person name="Williams K.H."/>
            <person name="Banfield J.F."/>
        </authorList>
    </citation>
    <scope>NUCLEOTIDE SEQUENCE [LARGE SCALE GENOMIC DNA]</scope>
</reference>
<comment type="subcellular location">
    <subcellularLocation>
        <location evidence="1">Cytoplasm</location>
    </subcellularLocation>
</comment>
<dbReference type="GO" id="GO:0005737">
    <property type="term" value="C:cytoplasm"/>
    <property type="evidence" value="ECO:0007669"/>
    <property type="project" value="UniProtKB-SubCell"/>
</dbReference>
<keyword evidence="13" id="KW-0413">Isomerase</keyword>